<feature type="domain" description="NIPSNAP" evidence="2">
    <location>
        <begin position="4"/>
        <end position="101"/>
    </location>
</feature>
<gene>
    <name evidence="3" type="ORF">ABGN05_17300</name>
</gene>
<evidence type="ECO:0000259" key="2">
    <source>
        <dbReference type="Pfam" id="PF07978"/>
    </source>
</evidence>
<protein>
    <submittedName>
        <fullName evidence="3">NIPSNAP family protein</fullName>
    </submittedName>
</protein>
<sequence length="243" mass="28077">MILERRAYTLRPGLAAEFWALQHSWNTMDAIPDYLERNIGYFDVAGGTAEQIVHLQRYDDFADWRDRVASNQRQPGRQDYYTTARKLLTAQENGFFSPSPVARLSPLWNAERDWLCDQPVFPDAGDVEGLIVTETSVDLLPGTAPSYWREMEIFSETDGFEEQSLVGMFVSLVGQLHRVLEYRWFTSLDEFHRHRSRLERNKAWREAREALNANVAASRITVLRPSPVPWMRALFTPRGVHSG</sequence>
<dbReference type="InterPro" id="IPR011008">
    <property type="entry name" value="Dimeric_a/b-barrel"/>
</dbReference>
<name>A0ABV3SKW1_9HYPH</name>
<evidence type="ECO:0000313" key="3">
    <source>
        <dbReference type="EMBL" id="MEX0407418.1"/>
    </source>
</evidence>
<accession>A0ABV3SKW1</accession>
<dbReference type="EMBL" id="JBDPGJ010000004">
    <property type="protein sequence ID" value="MEX0407418.1"/>
    <property type="molecule type" value="Genomic_DNA"/>
</dbReference>
<dbReference type="RefSeq" id="WP_367955299.1">
    <property type="nucleotide sequence ID" value="NZ_JBDPGJ010000004.1"/>
</dbReference>
<dbReference type="Gene3D" id="3.30.70.100">
    <property type="match status" value="2"/>
</dbReference>
<dbReference type="PANTHER" id="PTHR21017">
    <property type="entry name" value="NIPSNAP-RELATED"/>
    <property type="match status" value="1"/>
</dbReference>
<comment type="caution">
    <text evidence="3">The sequence shown here is derived from an EMBL/GenBank/DDBJ whole genome shotgun (WGS) entry which is preliminary data.</text>
</comment>
<dbReference type="PANTHER" id="PTHR21017:SF17">
    <property type="entry name" value="PROTEIN NIPSNAP"/>
    <property type="match status" value="1"/>
</dbReference>
<evidence type="ECO:0000256" key="1">
    <source>
        <dbReference type="ARBA" id="ARBA00005291"/>
    </source>
</evidence>
<dbReference type="SUPFAM" id="SSF54909">
    <property type="entry name" value="Dimeric alpha+beta barrel"/>
    <property type="match status" value="2"/>
</dbReference>
<dbReference type="Proteomes" id="UP001556692">
    <property type="component" value="Unassembled WGS sequence"/>
</dbReference>
<reference evidence="3 4" key="1">
    <citation type="submission" date="2024-05" db="EMBL/GenBank/DDBJ databases">
        <authorList>
            <person name="Jiang F."/>
        </authorList>
    </citation>
    <scope>NUCLEOTIDE SEQUENCE [LARGE SCALE GENOMIC DNA]</scope>
    <source>
        <strain evidence="3 4">LZ166</strain>
    </source>
</reference>
<dbReference type="InterPro" id="IPR051557">
    <property type="entry name" value="NipSnap_domain"/>
</dbReference>
<feature type="domain" description="NIPSNAP" evidence="2">
    <location>
        <begin position="163"/>
        <end position="227"/>
    </location>
</feature>
<evidence type="ECO:0000313" key="4">
    <source>
        <dbReference type="Proteomes" id="UP001556692"/>
    </source>
</evidence>
<dbReference type="InterPro" id="IPR012577">
    <property type="entry name" value="NIPSNAP"/>
</dbReference>
<organism evidence="3 4">
    <name type="scientific">Aquibium pacificus</name>
    <dbReference type="NCBI Taxonomy" id="3153579"/>
    <lineage>
        <taxon>Bacteria</taxon>
        <taxon>Pseudomonadati</taxon>
        <taxon>Pseudomonadota</taxon>
        <taxon>Alphaproteobacteria</taxon>
        <taxon>Hyphomicrobiales</taxon>
        <taxon>Phyllobacteriaceae</taxon>
        <taxon>Aquibium</taxon>
    </lineage>
</organism>
<dbReference type="Pfam" id="PF07978">
    <property type="entry name" value="NIPSNAP"/>
    <property type="match status" value="2"/>
</dbReference>
<comment type="similarity">
    <text evidence="1">Belongs to the NipSnap family.</text>
</comment>
<proteinExistence type="inferred from homology"/>
<keyword evidence="4" id="KW-1185">Reference proteome</keyword>